<dbReference type="Proteomes" id="UP000000304">
    <property type="component" value="Chromosome 2R"/>
</dbReference>
<evidence type="ECO:0000313" key="2">
    <source>
        <dbReference type="Proteomes" id="UP000000304"/>
    </source>
</evidence>
<proteinExistence type="predicted"/>
<dbReference type="OrthoDB" id="671595at2759"/>
<dbReference type="EMBL" id="CM000362">
    <property type="protein sequence ID" value="EDX05930.1"/>
    <property type="molecule type" value="Genomic_DNA"/>
</dbReference>
<name>B4QDR8_DROSI</name>
<dbReference type="SUPFAM" id="SSF56574">
    <property type="entry name" value="Serpins"/>
    <property type="match status" value="1"/>
</dbReference>
<organism evidence="1 2">
    <name type="scientific">Drosophila simulans</name>
    <name type="common">Fruit fly</name>
    <dbReference type="NCBI Taxonomy" id="7240"/>
    <lineage>
        <taxon>Eukaryota</taxon>
        <taxon>Metazoa</taxon>
        <taxon>Ecdysozoa</taxon>
        <taxon>Arthropoda</taxon>
        <taxon>Hexapoda</taxon>
        <taxon>Insecta</taxon>
        <taxon>Pterygota</taxon>
        <taxon>Neoptera</taxon>
        <taxon>Endopterygota</taxon>
        <taxon>Diptera</taxon>
        <taxon>Brachycera</taxon>
        <taxon>Muscomorpha</taxon>
        <taxon>Ephydroidea</taxon>
        <taxon>Drosophilidae</taxon>
        <taxon>Drosophila</taxon>
        <taxon>Sophophora</taxon>
    </lineage>
</organism>
<dbReference type="AlphaFoldDB" id="B4QDR8"/>
<dbReference type="OMA" id="HFDLPIF"/>
<dbReference type="InterPro" id="IPR036186">
    <property type="entry name" value="Serpin_sf"/>
</dbReference>
<reference evidence="1 2" key="1">
    <citation type="journal article" date="2007" name="Nature">
        <title>Evolution of genes and genomes on the Drosophila phylogeny.</title>
        <authorList>
            <consortium name="Drosophila 12 Genomes Consortium"/>
            <person name="Clark A.G."/>
            <person name="Eisen M.B."/>
            <person name="Smith D.R."/>
            <person name="Bergman C.M."/>
            <person name="Oliver B."/>
            <person name="Markow T.A."/>
            <person name="Kaufman T.C."/>
            <person name="Kellis M."/>
            <person name="Gelbart W."/>
            <person name="Iyer V.N."/>
            <person name="Pollard D.A."/>
            <person name="Sackton T.B."/>
            <person name="Larracuente A.M."/>
            <person name="Singh N.D."/>
            <person name="Abad J.P."/>
            <person name="Abt D.N."/>
            <person name="Adryan B."/>
            <person name="Aguade M."/>
            <person name="Akashi H."/>
            <person name="Anderson W.W."/>
            <person name="Aquadro C.F."/>
            <person name="Ardell D.H."/>
            <person name="Arguello R."/>
            <person name="Artieri C.G."/>
            <person name="Barbash D.A."/>
            <person name="Barker D."/>
            <person name="Barsanti P."/>
            <person name="Batterham P."/>
            <person name="Batzoglou S."/>
            <person name="Begun D."/>
            <person name="Bhutkar A."/>
            <person name="Blanco E."/>
            <person name="Bosak S.A."/>
            <person name="Bradley R.K."/>
            <person name="Brand A.D."/>
            <person name="Brent M.R."/>
            <person name="Brooks A.N."/>
            <person name="Brown R.H."/>
            <person name="Butlin R.K."/>
            <person name="Caggese C."/>
            <person name="Calvi B.R."/>
            <person name="Bernardo de Carvalho A."/>
            <person name="Caspi A."/>
            <person name="Castrezana S."/>
            <person name="Celniker S.E."/>
            <person name="Chang J.L."/>
            <person name="Chapple C."/>
            <person name="Chatterji S."/>
            <person name="Chinwalla A."/>
            <person name="Civetta A."/>
            <person name="Clifton S.W."/>
            <person name="Comeron J.M."/>
            <person name="Costello J.C."/>
            <person name="Coyne J.A."/>
            <person name="Daub J."/>
            <person name="David R.G."/>
            <person name="Delcher A.L."/>
            <person name="Delehaunty K."/>
            <person name="Do C.B."/>
            <person name="Ebling H."/>
            <person name="Edwards K."/>
            <person name="Eickbush T."/>
            <person name="Evans J.D."/>
            <person name="Filipski A."/>
            <person name="Findeiss S."/>
            <person name="Freyhult E."/>
            <person name="Fulton L."/>
            <person name="Fulton R."/>
            <person name="Garcia A.C."/>
            <person name="Gardiner A."/>
            <person name="Garfield D.A."/>
            <person name="Garvin B.E."/>
            <person name="Gibson G."/>
            <person name="Gilbert D."/>
            <person name="Gnerre S."/>
            <person name="Godfrey J."/>
            <person name="Good R."/>
            <person name="Gotea V."/>
            <person name="Gravely B."/>
            <person name="Greenberg A.J."/>
            <person name="Griffiths-Jones S."/>
            <person name="Gross S."/>
            <person name="Guigo R."/>
            <person name="Gustafson E.A."/>
            <person name="Haerty W."/>
            <person name="Hahn M.W."/>
            <person name="Halligan D.L."/>
            <person name="Halpern A.L."/>
            <person name="Halter G.M."/>
            <person name="Han M.V."/>
            <person name="Heger A."/>
            <person name="Hillier L."/>
            <person name="Hinrichs A.S."/>
            <person name="Holmes I."/>
            <person name="Hoskins R.A."/>
            <person name="Hubisz M.J."/>
            <person name="Hultmark D."/>
            <person name="Huntley M.A."/>
            <person name="Jaffe D.B."/>
            <person name="Jagadeeshan S."/>
            <person name="Jeck W.R."/>
            <person name="Johnson J."/>
            <person name="Jones C.D."/>
            <person name="Jordan W.C."/>
            <person name="Karpen G.H."/>
            <person name="Kataoka E."/>
            <person name="Keightley P.D."/>
            <person name="Kheradpour P."/>
            <person name="Kirkness E.F."/>
            <person name="Koerich L.B."/>
            <person name="Kristiansen K."/>
            <person name="Kudrna D."/>
            <person name="Kulathinal R.J."/>
            <person name="Kumar S."/>
            <person name="Kwok R."/>
            <person name="Lander E."/>
            <person name="Langley C.H."/>
            <person name="Lapoint R."/>
            <person name="Lazzaro B.P."/>
            <person name="Lee S.J."/>
            <person name="Levesque L."/>
            <person name="Li R."/>
            <person name="Lin C.F."/>
            <person name="Lin M.F."/>
            <person name="Lindblad-Toh K."/>
            <person name="Llopart A."/>
            <person name="Long M."/>
            <person name="Low L."/>
            <person name="Lozovsky E."/>
            <person name="Lu J."/>
            <person name="Luo M."/>
            <person name="Machado C.A."/>
            <person name="Makalowski W."/>
            <person name="Marzo M."/>
            <person name="Matsuda M."/>
            <person name="Matzkin L."/>
            <person name="McAllister B."/>
            <person name="McBride C.S."/>
            <person name="McKernan B."/>
            <person name="McKernan K."/>
            <person name="Mendez-Lago M."/>
            <person name="Minx P."/>
            <person name="Mollenhauer M.U."/>
            <person name="Montooth K."/>
            <person name="Mount S.M."/>
            <person name="Mu X."/>
            <person name="Myers E."/>
            <person name="Negre B."/>
            <person name="Newfeld S."/>
            <person name="Nielsen R."/>
            <person name="Noor M.A."/>
            <person name="O'Grady P."/>
            <person name="Pachter L."/>
            <person name="Papaceit M."/>
            <person name="Parisi M.J."/>
            <person name="Parisi M."/>
            <person name="Parts L."/>
            <person name="Pedersen J.S."/>
            <person name="Pesole G."/>
            <person name="Phillippy A.M."/>
            <person name="Ponting C.P."/>
            <person name="Pop M."/>
            <person name="Porcelli D."/>
            <person name="Powell J.R."/>
            <person name="Prohaska S."/>
            <person name="Pruitt K."/>
            <person name="Puig M."/>
            <person name="Quesneville H."/>
            <person name="Ram K.R."/>
            <person name="Rand D."/>
            <person name="Rasmussen M.D."/>
            <person name="Reed L.K."/>
            <person name="Reenan R."/>
            <person name="Reily A."/>
            <person name="Remington K.A."/>
            <person name="Rieger T.T."/>
            <person name="Ritchie M.G."/>
            <person name="Robin C."/>
            <person name="Rogers Y.H."/>
            <person name="Rohde C."/>
            <person name="Rozas J."/>
            <person name="Rubenfield M.J."/>
            <person name="Ruiz A."/>
            <person name="Russo S."/>
            <person name="Salzberg S.L."/>
            <person name="Sanchez-Gracia A."/>
            <person name="Saranga D.J."/>
            <person name="Sato H."/>
            <person name="Schaeffer S.W."/>
            <person name="Schatz M.C."/>
            <person name="Schlenke T."/>
            <person name="Schwartz R."/>
            <person name="Segarra C."/>
            <person name="Singh R.S."/>
            <person name="Sirot L."/>
            <person name="Sirota M."/>
            <person name="Sisneros N.B."/>
            <person name="Smith C.D."/>
            <person name="Smith T.F."/>
            <person name="Spieth J."/>
            <person name="Stage D.E."/>
            <person name="Stark A."/>
            <person name="Stephan W."/>
            <person name="Strausberg R.L."/>
            <person name="Strempel S."/>
            <person name="Sturgill D."/>
            <person name="Sutton G."/>
            <person name="Sutton G.G."/>
            <person name="Tao W."/>
            <person name="Teichmann S."/>
            <person name="Tobari Y.N."/>
            <person name="Tomimura Y."/>
            <person name="Tsolas J.M."/>
            <person name="Valente V.L."/>
            <person name="Venter E."/>
            <person name="Venter J.C."/>
            <person name="Vicario S."/>
            <person name="Vieira F.G."/>
            <person name="Vilella A.J."/>
            <person name="Villasante A."/>
            <person name="Walenz B."/>
            <person name="Wang J."/>
            <person name="Wasserman M."/>
            <person name="Watts T."/>
            <person name="Wilson D."/>
            <person name="Wilson R.K."/>
            <person name="Wing R.A."/>
            <person name="Wolfner M.F."/>
            <person name="Wong A."/>
            <person name="Wong G.K."/>
            <person name="Wu C.I."/>
            <person name="Wu G."/>
            <person name="Yamamoto D."/>
            <person name="Yang H.P."/>
            <person name="Yang S.P."/>
            <person name="Yorke J.A."/>
            <person name="Yoshida K."/>
            <person name="Zdobnov E."/>
            <person name="Zhang P."/>
            <person name="Zhang Y."/>
            <person name="Zimin A.V."/>
            <person name="Baldwin J."/>
            <person name="Abdouelleil A."/>
            <person name="Abdulkadir J."/>
            <person name="Abebe A."/>
            <person name="Abera B."/>
            <person name="Abreu J."/>
            <person name="Acer S.C."/>
            <person name="Aftuck L."/>
            <person name="Alexander A."/>
            <person name="An P."/>
            <person name="Anderson E."/>
            <person name="Anderson S."/>
            <person name="Arachi H."/>
            <person name="Azer M."/>
            <person name="Bachantsang P."/>
            <person name="Barry A."/>
            <person name="Bayul T."/>
            <person name="Berlin A."/>
            <person name="Bessette D."/>
            <person name="Bloom T."/>
            <person name="Blye J."/>
            <person name="Boguslavskiy L."/>
            <person name="Bonnet C."/>
            <person name="Boukhgalter B."/>
            <person name="Bourzgui I."/>
            <person name="Brown A."/>
            <person name="Cahill P."/>
            <person name="Channer S."/>
            <person name="Cheshatsang Y."/>
            <person name="Chuda L."/>
            <person name="Citroen M."/>
            <person name="Collymore A."/>
            <person name="Cooke P."/>
            <person name="Costello M."/>
            <person name="D'Aco K."/>
            <person name="Daza R."/>
            <person name="De Haan G."/>
            <person name="DeGray S."/>
            <person name="DeMaso C."/>
            <person name="Dhargay N."/>
            <person name="Dooley K."/>
            <person name="Dooley E."/>
            <person name="Doricent M."/>
            <person name="Dorje P."/>
            <person name="Dorjee K."/>
            <person name="Dupes A."/>
            <person name="Elong R."/>
            <person name="Falk J."/>
            <person name="Farina A."/>
            <person name="Faro S."/>
            <person name="Ferguson D."/>
            <person name="Fisher S."/>
            <person name="Foley C.D."/>
            <person name="Franke A."/>
            <person name="Friedrich D."/>
            <person name="Gadbois L."/>
            <person name="Gearin G."/>
            <person name="Gearin C.R."/>
            <person name="Giannoukos G."/>
            <person name="Goode T."/>
            <person name="Graham J."/>
            <person name="Grandbois E."/>
            <person name="Grewal S."/>
            <person name="Gyaltsen K."/>
            <person name="Hafez N."/>
            <person name="Hagos B."/>
            <person name="Hall J."/>
            <person name="Henson C."/>
            <person name="Hollinger A."/>
            <person name="Honan T."/>
            <person name="Huard M.D."/>
            <person name="Hughes L."/>
            <person name="Hurhula B."/>
            <person name="Husby M.E."/>
            <person name="Kamat A."/>
            <person name="Kanga B."/>
            <person name="Kashin S."/>
            <person name="Khazanovich D."/>
            <person name="Kisner P."/>
            <person name="Lance K."/>
            <person name="Lara M."/>
            <person name="Lee W."/>
            <person name="Lennon N."/>
            <person name="Letendre F."/>
            <person name="LeVine R."/>
            <person name="Lipovsky A."/>
            <person name="Liu X."/>
            <person name="Liu J."/>
            <person name="Liu S."/>
            <person name="Lokyitsang T."/>
            <person name="Lokyitsang Y."/>
            <person name="Lubonja R."/>
            <person name="Lui A."/>
            <person name="MacDonald P."/>
            <person name="Magnisalis V."/>
            <person name="Maru K."/>
            <person name="Matthews C."/>
            <person name="McCusker W."/>
            <person name="McDonough S."/>
            <person name="Mehta T."/>
            <person name="Meldrim J."/>
            <person name="Meneus L."/>
            <person name="Mihai O."/>
            <person name="Mihalev A."/>
            <person name="Mihova T."/>
            <person name="Mittelman R."/>
            <person name="Mlenga V."/>
            <person name="Montmayeur A."/>
            <person name="Mulrain L."/>
            <person name="Navidi A."/>
            <person name="Naylor J."/>
            <person name="Negash T."/>
            <person name="Nguyen T."/>
            <person name="Nguyen N."/>
            <person name="Nicol R."/>
            <person name="Norbu C."/>
            <person name="Norbu N."/>
            <person name="Novod N."/>
            <person name="O'Neill B."/>
            <person name="Osman S."/>
            <person name="Markiewicz E."/>
            <person name="Oyono O.L."/>
            <person name="Patti C."/>
            <person name="Phunkhang P."/>
            <person name="Pierre F."/>
            <person name="Priest M."/>
            <person name="Raghuraman S."/>
            <person name="Rege F."/>
            <person name="Reyes R."/>
            <person name="Rise C."/>
            <person name="Rogov P."/>
            <person name="Ross K."/>
            <person name="Ryan E."/>
            <person name="Settipalli S."/>
            <person name="Shea T."/>
            <person name="Sherpa N."/>
            <person name="Shi L."/>
            <person name="Shih D."/>
            <person name="Sparrow T."/>
            <person name="Spaulding J."/>
            <person name="Stalker J."/>
            <person name="Stange-Thomann N."/>
            <person name="Stavropoulos S."/>
            <person name="Stone C."/>
            <person name="Strader C."/>
            <person name="Tesfaye S."/>
            <person name="Thomson T."/>
            <person name="Thoulutsang Y."/>
            <person name="Thoulutsang D."/>
            <person name="Topham K."/>
            <person name="Topping I."/>
            <person name="Tsamla T."/>
            <person name="Vassiliev H."/>
            <person name="Vo A."/>
            <person name="Wangchuk T."/>
            <person name="Wangdi T."/>
            <person name="Weiand M."/>
            <person name="Wilkinson J."/>
            <person name="Wilson A."/>
            <person name="Yadav S."/>
            <person name="Young G."/>
            <person name="Yu Q."/>
            <person name="Zembek L."/>
            <person name="Zhong D."/>
            <person name="Zimmer A."/>
            <person name="Zwirko Z."/>
            <person name="Jaffe D.B."/>
            <person name="Alvarez P."/>
            <person name="Brockman W."/>
            <person name="Butler J."/>
            <person name="Chin C."/>
            <person name="Gnerre S."/>
            <person name="Grabherr M."/>
            <person name="Kleber M."/>
            <person name="Mauceli E."/>
            <person name="MacCallum I."/>
        </authorList>
    </citation>
    <scope>NUCLEOTIDE SEQUENCE [LARGE SCALE GENOMIC DNA]</scope>
    <source>
        <strain evidence="2">white501</strain>
    </source>
</reference>
<dbReference type="HOGENOM" id="CLU_3070948_0_0_1"/>
<gene>
    <name evidence="1" type="primary">Dsim\GD10293</name>
    <name evidence="1" type="ORF">Dsim_GD10293</name>
</gene>
<accession>B4QDR8</accession>
<sequence length="53" mass="6200">MSKSLHRFHGSSSVWRVMGVAAFNRKRFIANHPFAFYVKNHFDLPIFTGRYLG</sequence>
<keyword evidence="2" id="KW-1185">Reference proteome</keyword>
<protein>
    <submittedName>
        <fullName evidence="1">GD10293</fullName>
    </submittedName>
</protein>
<evidence type="ECO:0000313" key="1">
    <source>
        <dbReference type="EMBL" id="EDX05930.1"/>
    </source>
</evidence>